<reference evidence="3 4" key="1">
    <citation type="submission" date="2020-04" db="EMBL/GenBank/DDBJ databases">
        <title>Perkinsus olseni comparative genomics.</title>
        <authorList>
            <person name="Bogema D.R."/>
        </authorList>
    </citation>
    <scope>NUCLEOTIDE SEQUENCE [LARGE SCALE GENOMIC DNA]</scope>
    <source>
        <strain evidence="3 4">ATCC PRA-207</strain>
    </source>
</reference>
<feature type="signal peptide" evidence="2">
    <location>
        <begin position="1"/>
        <end position="17"/>
    </location>
</feature>
<name>A0A7J6P5P6_PEROL</name>
<feature type="compositionally biased region" description="Basic residues" evidence="1">
    <location>
        <begin position="397"/>
        <end position="413"/>
    </location>
</feature>
<feature type="chain" id="PRO_5029608397" evidence="2">
    <location>
        <begin position="18"/>
        <end position="912"/>
    </location>
</feature>
<proteinExistence type="predicted"/>
<feature type="compositionally biased region" description="Basic and acidic residues" evidence="1">
    <location>
        <begin position="343"/>
        <end position="358"/>
    </location>
</feature>
<evidence type="ECO:0000256" key="1">
    <source>
        <dbReference type="SAM" id="MobiDB-lite"/>
    </source>
</evidence>
<sequence length="912" mass="99985">MMKLLGIVVVLPAVVEASSPEKRLERKRPGPESRPADETKEYFAFPKKTAEEMMEKASAEYKEEGEKTSPVREEDERTGVGVPRMKTLEEMIDRALAEYEDEGERTSVEAVEARDPVGVVYPQGHFERLYNPLAFYSVPEKCVSGDLAICLSAHDDTTAELSFGFNGTHGFFETRVLKVALDQPDDDGVMTAVVQPESPHQIEDLREVTSMPTLREIGVRYPVSEDPLLLDIILRRGARTRRERSECSVRLVRVSTKVNVMSASDVLGACGQPLHGREADLWVESASLTGKERLESLVGAFDENVVDSGVTGVPHETLERSTEGDKPSLEDFQAWLDDAERKEGSSLKEKLVGMKGDRPQSASVEGVQGLSSSGESAAPKKEKDGITVPRIDEGSGKHSRPLTKQPRSKRPRINARGQAGSSVVVLPGETSLVERASVRGEGNASEVDPGRTSITERRADLDLMPRSRIGLLEGEYSARMNLHKVTGIFSAQIICNEIDVGMGKFRYAISQGAGAWIGDIRLVPVPSSTGRWLRVDGGRVEDLDKMLSRMQKSFERSGMALDGRNFTHLTMFIGKDTLERRDDDEKLYVDFARKGGVHSDYYRIGHFERLHNPLALHSVREKCVPEDLAICLSAHEDTTADLSFGFTGTHGFFETRTLKVALAEPDGDGVMTAVVQPESPHQIEDLREATSMPTLREIGVRYPVSEDPRLVDIIFRRGARTRRVRSECSVRLVRASTKVNVMSASDGLGTCGQPSHVREVGLSVKGASLNAKERLESVVGRFDEDVVDSSASDDPAVIWKGRTGKGKLSVEDVMAWLDETEEGEGESSRKGDSVGMVDGGAEKKGKDGIADDKHDRSPSRRRSSKRARTNGRGHDAAWAVTPSGGVRVIEGKGGSTRGRRKVSKVDPGIIQS</sequence>
<dbReference type="EMBL" id="JABANO010039638">
    <property type="protein sequence ID" value="KAF4691086.1"/>
    <property type="molecule type" value="Genomic_DNA"/>
</dbReference>
<evidence type="ECO:0000256" key="2">
    <source>
        <dbReference type="SAM" id="SignalP"/>
    </source>
</evidence>
<feature type="compositionally biased region" description="Basic residues" evidence="1">
    <location>
        <begin position="859"/>
        <end position="871"/>
    </location>
</feature>
<accession>A0A7J6P5P6</accession>
<feature type="region of interest" description="Disordered" evidence="1">
    <location>
        <begin position="343"/>
        <end position="421"/>
    </location>
</feature>
<organism evidence="3 4">
    <name type="scientific">Perkinsus olseni</name>
    <name type="common">Perkinsus atlanticus</name>
    <dbReference type="NCBI Taxonomy" id="32597"/>
    <lineage>
        <taxon>Eukaryota</taxon>
        <taxon>Sar</taxon>
        <taxon>Alveolata</taxon>
        <taxon>Perkinsozoa</taxon>
        <taxon>Perkinsea</taxon>
        <taxon>Perkinsida</taxon>
        <taxon>Perkinsidae</taxon>
        <taxon>Perkinsus</taxon>
    </lineage>
</organism>
<keyword evidence="4" id="KW-1185">Reference proteome</keyword>
<keyword evidence="2" id="KW-0732">Signal</keyword>
<protein>
    <submittedName>
        <fullName evidence="3">Uncharacterized protein</fullName>
    </submittedName>
</protein>
<feature type="region of interest" description="Disordered" evidence="1">
    <location>
        <begin position="18"/>
        <end position="80"/>
    </location>
</feature>
<gene>
    <name evidence="3" type="ORF">FOZ63_011061</name>
</gene>
<dbReference type="AlphaFoldDB" id="A0A7J6P5P6"/>
<evidence type="ECO:0000313" key="4">
    <source>
        <dbReference type="Proteomes" id="UP000553632"/>
    </source>
</evidence>
<feature type="compositionally biased region" description="Basic and acidic residues" evidence="1">
    <location>
        <begin position="378"/>
        <end position="396"/>
    </location>
</feature>
<dbReference type="Proteomes" id="UP000553632">
    <property type="component" value="Unassembled WGS sequence"/>
</dbReference>
<comment type="caution">
    <text evidence="3">The sequence shown here is derived from an EMBL/GenBank/DDBJ whole genome shotgun (WGS) entry which is preliminary data.</text>
</comment>
<feature type="compositionally biased region" description="Basic and acidic residues" evidence="1">
    <location>
        <begin position="48"/>
        <end position="78"/>
    </location>
</feature>
<feature type="compositionally biased region" description="Basic and acidic residues" evidence="1">
    <location>
        <begin position="840"/>
        <end position="858"/>
    </location>
</feature>
<feature type="region of interest" description="Disordered" evidence="1">
    <location>
        <begin position="820"/>
        <end position="912"/>
    </location>
</feature>
<evidence type="ECO:0000313" key="3">
    <source>
        <dbReference type="EMBL" id="KAF4691086.1"/>
    </source>
</evidence>
<feature type="compositionally biased region" description="Basic and acidic residues" evidence="1">
    <location>
        <begin position="19"/>
        <end position="41"/>
    </location>
</feature>